<keyword evidence="6" id="KW-1133">Transmembrane helix</keyword>
<dbReference type="EMBL" id="BTGD01000010">
    <property type="protein sequence ID" value="GMM56823.1"/>
    <property type="molecule type" value="Genomic_DNA"/>
</dbReference>
<dbReference type="GO" id="GO:0071555">
    <property type="term" value="P:cell wall organization"/>
    <property type="evidence" value="ECO:0007669"/>
    <property type="project" value="UniProtKB-KW"/>
</dbReference>
<keyword evidence="3" id="KW-0328">Glycosyltransferase</keyword>
<reference evidence="7 8" key="1">
    <citation type="journal article" date="2023" name="Elife">
        <title>Identification of key yeast species and microbe-microbe interactions impacting larval growth of Drosophila in the wild.</title>
        <authorList>
            <person name="Mure A."/>
            <person name="Sugiura Y."/>
            <person name="Maeda R."/>
            <person name="Honda K."/>
            <person name="Sakurai N."/>
            <person name="Takahashi Y."/>
            <person name="Watada M."/>
            <person name="Katoh T."/>
            <person name="Gotoh A."/>
            <person name="Gotoh Y."/>
            <person name="Taniguchi I."/>
            <person name="Nakamura K."/>
            <person name="Hayashi T."/>
            <person name="Katayama T."/>
            <person name="Uemura T."/>
            <person name="Hattori Y."/>
        </authorList>
    </citation>
    <scope>NUCLEOTIDE SEQUENCE [LARGE SCALE GENOMIC DNA]</scope>
    <source>
        <strain evidence="7 8">KH-74</strain>
    </source>
</reference>
<protein>
    <submittedName>
        <fullName evidence="7">Uncharacterized protein</fullName>
    </submittedName>
</protein>
<proteinExistence type="inferred from homology"/>
<feature type="transmembrane region" description="Helical" evidence="6">
    <location>
        <begin position="67"/>
        <end position="86"/>
    </location>
</feature>
<evidence type="ECO:0000313" key="8">
    <source>
        <dbReference type="Proteomes" id="UP001377567"/>
    </source>
</evidence>
<keyword evidence="4" id="KW-0735">Signal-anchor</keyword>
<evidence type="ECO:0000256" key="1">
    <source>
        <dbReference type="ARBA" id="ARBA00004606"/>
    </source>
</evidence>
<keyword evidence="3" id="KW-0808">Transferase</keyword>
<evidence type="ECO:0000256" key="6">
    <source>
        <dbReference type="SAM" id="Phobius"/>
    </source>
</evidence>
<dbReference type="InterPro" id="IPR021988">
    <property type="entry name" value="BMT1"/>
</dbReference>
<evidence type="ECO:0000256" key="5">
    <source>
        <dbReference type="ARBA" id="ARBA00023316"/>
    </source>
</evidence>
<dbReference type="Pfam" id="PF12141">
    <property type="entry name" value="BMT"/>
    <property type="match status" value="2"/>
</dbReference>
<organism evidence="7 8">
    <name type="scientific">Maudiozyma humilis</name>
    <name type="common">Sour dough yeast</name>
    <name type="synonym">Kazachstania humilis</name>
    <dbReference type="NCBI Taxonomy" id="51915"/>
    <lineage>
        <taxon>Eukaryota</taxon>
        <taxon>Fungi</taxon>
        <taxon>Dikarya</taxon>
        <taxon>Ascomycota</taxon>
        <taxon>Saccharomycotina</taxon>
        <taxon>Saccharomycetes</taxon>
        <taxon>Saccharomycetales</taxon>
        <taxon>Saccharomycetaceae</taxon>
        <taxon>Maudiozyma</taxon>
    </lineage>
</organism>
<dbReference type="AlphaFoldDB" id="A0AAV5RZD3"/>
<keyword evidence="6" id="KW-0472">Membrane</keyword>
<accession>A0AAV5RZD3</accession>
<gene>
    <name evidence="7" type="ORF">DAKH74_034390</name>
</gene>
<feature type="transmembrane region" description="Helical" evidence="6">
    <location>
        <begin position="26"/>
        <end position="47"/>
    </location>
</feature>
<comment type="caution">
    <text evidence="7">The sequence shown here is derived from an EMBL/GenBank/DDBJ whole genome shotgun (WGS) entry which is preliminary data.</text>
</comment>
<comment type="similarity">
    <text evidence="2">Belongs to the BMT family.</text>
</comment>
<name>A0AAV5RZD3_MAUHU</name>
<sequence>MEEMLFSDAPKGGENKVSFKSKCSSVISFIRFYFSSAVIMMTAHVFIPSKIFFKRQFKNTSKKGRRIILSCSIIVFLLFLFLHHGVGGTYTSFRFKHGDSLVQVNYRNDLLHTDVTDIINRSDFSTTPITSLMLNQEYSASSLIGYVSNLNVDPENHPASRGHHNHPTDVSSGVIDVKGLEREGRKAYDSVITCDDLSYESTIEHATETKILGDDLLSLRRTLLKKKDWLSRELVDDADSKKTETEIVETQWFRFGGSSVWLESEQCYLVFSRVVYSRRGEKNHPHVSLIRAQAFDKDWNELLEKKIPYLDSPPPLDLDQELKSLNTELSIEDCSKYNHDSREFEMCNIYQAKNQINWDKTRDSVLSKYYITYPTILDIHFNANGDWRGPEDPHIILRDTGLTEEPVVIFNMDDPSGDGRRMFSFMPHRKIEPLIKLTAPGRSLRASEKNWTPFFHPSDLIQNELSRGNIHMIYSFSPLEIFRCSLNDGVCQVVFHASTLELSEDNKFGGMRGGTQFLPLPKHIPKIAGKNIWVGFPKLHISHCGCGNIFYRPMLDVLVESGGVYHQELVVPAMDFDIDVLSWDLKSTDCMETNILSPNSIAHWDVVNQDRYTKLFTDYMTLTVSESDSLTRVVTLRGVLNYVLGIYNDKDILDDFVPSRQSDAIIKKTLSCLVEQASENCRKYGDSHRTASDSFGKLVDELRKAGIEIEKQ</sequence>
<comment type="subcellular location">
    <subcellularLocation>
        <location evidence="1">Membrane</location>
        <topology evidence="1">Single-pass type II membrane protein</topology>
    </subcellularLocation>
</comment>
<evidence type="ECO:0000313" key="7">
    <source>
        <dbReference type="EMBL" id="GMM56823.1"/>
    </source>
</evidence>
<evidence type="ECO:0000256" key="3">
    <source>
        <dbReference type="ARBA" id="ARBA00022676"/>
    </source>
</evidence>
<dbReference type="GO" id="GO:0000030">
    <property type="term" value="F:mannosyltransferase activity"/>
    <property type="evidence" value="ECO:0007669"/>
    <property type="project" value="InterPro"/>
</dbReference>
<dbReference type="Proteomes" id="UP001377567">
    <property type="component" value="Unassembled WGS sequence"/>
</dbReference>
<evidence type="ECO:0000256" key="2">
    <source>
        <dbReference type="ARBA" id="ARBA00009486"/>
    </source>
</evidence>
<keyword evidence="6" id="KW-0812">Transmembrane</keyword>
<evidence type="ECO:0000256" key="4">
    <source>
        <dbReference type="ARBA" id="ARBA00022968"/>
    </source>
</evidence>
<dbReference type="GO" id="GO:0016020">
    <property type="term" value="C:membrane"/>
    <property type="evidence" value="ECO:0007669"/>
    <property type="project" value="UniProtKB-SubCell"/>
</dbReference>
<keyword evidence="8" id="KW-1185">Reference proteome</keyword>
<keyword evidence="5" id="KW-0961">Cell wall biogenesis/degradation</keyword>